<sequence>MAWVLRKWLPHRVPSVSEDDTGDNHHDFEFSIAMLYNGPAIDYSIPEIPPFKIDQIPLASVASISCDDQLAVPIIQPINVKPNRTNRAGNDDDDDEEYRCLRSEKIPTNSVTTESGSSSRSVSAEISSSCSCGQGDCNNVSPKHVKRPSVVTFESNDVVVVSEKSDDSQAGIRYPVKPKVERTGKRGTCHRCHKGNRFTEKEICIVCDAKYCSNCLLRAMGCMSEGRKCVTCTRFQINESNRGKLGKCSSMLKQLLSPWQVKQIMHVERFCEANQIPAELVCVNGDSLDRKKMKLLLSCPNPPKKLEPGFYWYDKASGLWGKDGKGPSQIISAQLDVGGALQEKASNGNTNVYINRREITKEELLMLKVAGVPCEGKPSFWVDADGSYRYEGQNSIKGRIWDKMGAKVVCVLLSLPRPTNSLTPRSEGETGNVVQDNLETKMHKFLLVGSTKSGTSTIFKQAKLQYDIPFSENDRQNIKLVIQSNLYTYLGILLEAREGFEEESLLQNRKRRLVNDSTSSDNTGKIIETTIYSIGPRLKAFSDLLINYMVSGNFHEIFPAATHEPLVEELWSDAAIQATYNRRDELEMLPRNASYFLARAVEICKTDYEPSDMDILYSEGITISNSLASMEFSFPESGDEGSLYPEFQHDPSLRYQLIRLHPRSLGENCKWLEMFEDIDVVLFCVALTDYDEYTIDSSNGVSTNKMLAAKQLFENMITHPTFKDKKFLLLLNKFDLLEEKIELVPLTQCEWFYDFNPVISYNQSISCTSNHSNNTPLAYRAFQYIAVKFKRLFHSLTNRKLFVSWVTGLESDTVDEALRYAREIMVWDASSFTMEKSEFTSTDSETEEASSS</sequence>
<keyword evidence="4" id="KW-0807">Transducer</keyword>
<name>A0A835CFI9_9FABA</name>
<keyword evidence="3 5" id="KW-0342">GTP-binding</keyword>
<reference evidence="7" key="1">
    <citation type="submission" date="2020-09" db="EMBL/GenBank/DDBJ databases">
        <title>Genome-Enabled Discovery of Anthraquinone Biosynthesis in Senna tora.</title>
        <authorList>
            <person name="Kang S.-H."/>
            <person name="Pandey R.P."/>
            <person name="Lee C.-M."/>
            <person name="Sim J.-S."/>
            <person name="Jeong J.-T."/>
            <person name="Choi B.-S."/>
            <person name="Jung M."/>
            <person name="Ginzburg D."/>
            <person name="Zhao K."/>
            <person name="Won S.Y."/>
            <person name="Oh T.-J."/>
            <person name="Yu Y."/>
            <person name="Kim N.-H."/>
            <person name="Lee O.R."/>
            <person name="Lee T.-H."/>
            <person name="Bashyal P."/>
            <person name="Kim T.-S."/>
            <person name="Lee W.-H."/>
            <person name="Kawkins C."/>
            <person name="Kim C.-K."/>
            <person name="Kim J.S."/>
            <person name="Ahn B.O."/>
            <person name="Rhee S.Y."/>
            <person name="Sohng J.K."/>
        </authorList>
    </citation>
    <scope>NUCLEOTIDE SEQUENCE</scope>
    <source>
        <tissue evidence="7">Leaf</tissue>
    </source>
</reference>
<dbReference type="PANTHER" id="PTHR36486">
    <property type="entry name" value="OS01G0977800 PROTEIN"/>
    <property type="match status" value="1"/>
</dbReference>
<gene>
    <name evidence="7" type="ORF">G2W53_003194</name>
</gene>
<dbReference type="InterPro" id="IPR001019">
    <property type="entry name" value="Gprotein_alpha_su"/>
</dbReference>
<dbReference type="PROSITE" id="PS51882">
    <property type="entry name" value="G_ALPHA"/>
    <property type="match status" value="1"/>
</dbReference>
<keyword evidence="2 5" id="KW-0547">Nucleotide-binding</keyword>
<feature type="binding site" evidence="6">
    <location>
        <position position="622"/>
    </location>
    <ligand>
        <name>Mg(2+)</name>
        <dbReference type="ChEBI" id="CHEBI:18420"/>
    </ligand>
</feature>
<dbReference type="PANTHER" id="PTHR36486:SF4">
    <property type="entry name" value="PH DOMAIN-CONTAINING PROTEIN"/>
    <property type="match status" value="1"/>
</dbReference>
<dbReference type="AlphaFoldDB" id="A0A835CFI9"/>
<feature type="binding site" evidence="5">
    <location>
        <begin position="732"/>
        <end position="735"/>
    </location>
    <ligand>
        <name>GTP</name>
        <dbReference type="ChEBI" id="CHEBI:37565"/>
    </ligand>
</feature>
<dbReference type="InterPro" id="IPR027417">
    <property type="entry name" value="P-loop_NTPase"/>
</dbReference>
<evidence type="ECO:0000256" key="1">
    <source>
        <dbReference type="ARBA" id="ARBA00022723"/>
    </source>
</evidence>
<dbReference type="GO" id="GO:0005525">
    <property type="term" value="F:GTP binding"/>
    <property type="evidence" value="ECO:0007669"/>
    <property type="project" value="UniProtKB-KW"/>
</dbReference>
<dbReference type="SUPFAM" id="SSF47895">
    <property type="entry name" value="Transducin (alpha subunit), insertion domain"/>
    <property type="match status" value="1"/>
</dbReference>
<dbReference type="GO" id="GO:0003924">
    <property type="term" value="F:GTPase activity"/>
    <property type="evidence" value="ECO:0007669"/>
    <property type="project" value="InterPro"/>
</dbReference>
<dbReference type="GO" id="GO:0046872">
    <property type="term" value="F:metal ion binding"/>
    <property type="evidence" value="ECO:0007669"/>
    <property type="project" value="UniProtKB-KW"/>
</dbReference>
<dbReference type="SUPFAM" id="SSF52540">
    <property type="entry name" value="P-loop containing nucleoside triphosphate hydrolases"/>
    <property type="match status" value="1"/>
</dbReference>
<dbReference type="Gene3D" id="1.10.400.10">
    <property type="entry name" value="GI Alpha 1, domain 2-like"/>
    <property type="match status" value="1"/>
</dbReference>
<accession>A0A835CFI9</accession>
<dbReference type="Proteomes" id="UP000634136">
    <property type="component" value="Unassembled WGS sequence"/>
</dbReference>
<organism evidence="7 8">
    <name type="scientific">Senna tora</name>
    <dbReference type="NCBI Taxonomy" id="362788"/>
    <lineage>
        <taxon>Eukaryota</taxon>
        <taxon>Viridiplantae</taxon>
        <taxon>Streptophyta</taxon>
        <taxon>Embryophyta</taxon>
        <taxon>Tracheophyta</taxon>
        <taxon>Spermatophyta</taxon>
        <taxon>Magnoliopsida</taxon>
        <taxon>eudicotyledons</taxon>
        <taxon>Gunneridae</taxon>
        <taxon>Pentapetalae</taxon>
        <taxon>rosids</taxon>
        <taxon>fabids</taxon>
        <taxon>Fabales</taxon>
        <taxon>Fabaceae</taxon>
        <taxon>Caesalpinioideae</taxon>
        <taxon>Cassia clade</taxon>
        <taxon>Senna</taxon>
    </lineage>
</organism>
<dbReference type="InterPro" id="IPR053057">
    <property type="entry name" value="XLG_GTP-binding"/>
</dbReference>
<dbReference type="EMBL" id="JAAIUW010000002">
    <property type="protein sequence ID" value="KAF7840896.1"/>
    <property type="molecule type" value="Genomic_DNA"/>
</dbReference>
<dbReference type="Pfam" id="PF00503">
    <property type="entry name" value="G-alpha"/>
    <property type="match status" value="1"/>
</dbReference>
<protein>
    <submittedName>
        <fullName evidence="7">Extra-large guanine nucleotide-binding protein 1-like</fullName>
    </submittedName>
</protein>
<dbReference type="GO" id="GO:0007186">
    <property type="term" value="P:G protein-coupled receptor signaling pathway"/>
    <property type="evidence" value="ECO:0007669"/>
    <property type="project" value="InterPro"/>
</dbReference>
<feature type="binding site" evidence="6">
    <location>
        <position position="456"/>
    </location>
    <ligand>
        <name>Mg(2+)</name>
        <dbReference type="ChEBI" id="CHEBI:18420"/>
    </ligand>
</feature>
<dbReference type="InterPro" id="IPR011025">
    <property type="entry name" value="GproteinA_insert"/>
</dbReference>
<dbReference type="PRINTS" id="PR00318">
    <property type="entry name" value="GPROTEINA"/>
</dbReference>
<evidence type="ECO:0000256" key="5">
    <source>
        <dbReference type="PIRSR" id="PIRSR601019-1"/>
    </source>
</evidence>
<keyword evidence="6" id="KW-0460">Magnesium</keyword>
<evidence type="ECO:0000256" key="3">
    <source>
        <dbReference type="ARBA" id="ARBA00023134"/>
    </source>
</evidence>
<comment type="caution">
    <text evidence="7">The sequence shown here is derived from an EMBL/GenBank/DDBJ whole genome shotgun (WGS) entry which is preliminary data.</text>
</comment>
<proteinExistence type="predicted"/>
<dbReference type="SMART" id="SM00275">
    <property type="entry name" value="G_alpha"/>
    <property type="match status" value="1"/>
</dbReference>
<dbReference type="Gene3D" id="3.40.50.300">
    <property type="entry name" value="P-loop containing nucleotide triphosphate hydrolases"/>
    <property type="match status" value="1"/>
</dbReference>
<dbReference type="GO" id="GO:0031683">
    <property type="term" value="F:G-protein beta/gamma-subunit complex binding"/>
    <property type="evidence" value="ECO:0007669"/>
    <property type="project" value="InterPro"/>
</dbReference>
<dbReference type="FunFam" id="3.40.50.300:FF:000692">
    <property type="entry name" value="Guanine nucleotide-binding protein subunit alpha"/>
    <property type="match status" value="1"/>
</dbReference>
<dbReference type="OrthoDB" id="5817230at2759"/>
<evidence type="ECO:0000256" key="6">
    <source>
        <dbReference type="PIRSR" id="PIRSR601019-2"/>
    </source>
</evidence>
<evidence type="ECO:0000313" key="8">
    <source>
        <dbReference type="Proteomes" id="UP000634136"/>
    </source>
</evidence>
<evidence type="ECO:0000256" key="2">
    <source>
        <dbReference type="ARBA" id="ARBA00022741"/>
    </source>
</evidence>
<keyword evidence="8" id="KW-1185">Reference proteome</keyword>
<evidence type="ECO:0000313" key="7">
    <source>
        <dbReference type="EMBL" id="KAF7840896.1"/>
    </source>
</evidence>
<evidence type="ECO:0000256" key="4">
    <source>
        <dbReference type="ARBA" id="ARBA00023224"/>
    </source>
</evidence>
<feature type="binding site" evidence="5">
    <location>
        <begin position="616"/>
        <end position="622"/>
    </location>
    <ligand>
        <name>GTP</name>
        <dbReference type="ChEBI" id="CHEBI:37565"/>
    </ligand>
</feature>
<keyword evidence="1 6" id="KW-0479">Metal-binding</keyword>
<dbReference type="FunFam" id="1.10.400.10:FF:000013">
    <property type="entry name" value="Extra-large guanine nucleotide-binding protein 2"/>
    <property type="match status" value="1"/>
</dbReference>